<dbReference type="STRING" id="564608.C1MJH7"/>
<dbReference type="InterPro" id="IPR052346">
    <property type="entry name" value="O-mannosyl-transferase_TMTC"/>
</dbReference>
<dbReference type="GO" id="GO:0030968">
    <property type="term" value="P:endoplasmic reticulum unfolded protein response"/>
    <property type="evidence" value="ECO:0007669"/>
    <property type="project" value="TreeGrafter"/>
</dbReference>
<keyword evidence="6" id="KW-1185">Reference proteome</keyword>
<accession>C1MJH7</accession>
<dbReference type="KEGG" id="mpp:MICPUCDRAFT_55829"/>
<dbReference type="GeneID" id="9681822"/>
<evidence type="ECO:0000313" key="6">
    <source>
        <dbReference type="Proteomes" id="UP000001876"/>
    </source>
</evidence>
<dbReference type="eggNOG" id="KOG1124">
    <property type="taxonomic scope" value="Eukaryota"/>
</dbReference>
<evidence type="ECO:0000313" key="5">
    <source>
        <dbReference type="EMBL" id="EEH60000.1"/>
    </source>
</evidence>
<evidence type="ECO:0000256" key="4">
    <source>
        <dbReference type="SAM" id="SignalP"/>
    </source>
</evidence>
<dbReference type="OrthoDB" id="19588at2759"/>
<feature type="signal peptide" evidence="4">
    <location>
        <begin position="1"/>
        <end position="28"/>
    </location>
</feature>
<dbReference type="EMBL" id="GG663736">
    <property type="protein sequence ID" value="EEH60000.1"/>
    <property type="molecule type" value="Genomic_DNA"/>
</dbReference>
<dbReference type="RefSeq" id="XP_003056624.1">
    <property type="nucleotide sequence ID" value="XM_003056578.1"/>
</dbReference>
<dbReference type="GO" id="GO:0005783">
    <property type="term" value="C:endoplasmic reticulum"/>
    <property type="evidence" value="ECO:0007669"/>
    <property type="project" value="TreeGrafter"/>
</dbReference>
<sequence>MRASRGAALDACVLCVLSSLLYLNTLHADFTYDDQYAILSNADVVDAANYRGGDVTVRAHDASVLAATARDRATRESAARDAAEGEETHAASACDAEESRGTDASSCDAAEKTTTTTTLADVLVGPAFWTRDFWGQDLRDAGSHKSWRPLTVLSFRVNAAVGGAEPTPRRALVGAEGDARPVPFGFHLGNVSCHAIATCLACAPARPAASRRSVFHLIRSRPVRLPDPFQPRSRGERTAFVGSGQHEDGRS</sequence>
<feature type="chain" id="PRO_5002910493" evidence="4">
    <location>
        <begin position="29"/>
        <end position="251"/>
    </location>
</feature>
<dbReference type="PANTHER" id="PTHR44227">
    <property type="match status" value="1"/>
</dbReference>
<name>C1MJH7_MICPC</name>
<organism evidence="6">
    <name type="scientific">Micromonas pusilla (strain CCMP1545)</name>
    <name type="common">Picoplanktonic green alga</name>
    <dbReference type="NCBI Taxonomy" id="564608"/>
    <lineage>
        <taxon>Eukaryota</taxon>
        <taxon>Viridiplantae</taxon>
        <taxon>Chlorophyta</taxon>
        <taxon>Mamiellophyceae</taxon>
        <taxon>Mamiellales</taxon>
        <taxon>Mamiellaceae</taxon>
        <taxon>Micromonas</taxon>
    </lineage>
</organism>
<proteinExistence type="predicted"/>
<keyword evidence="1" id="KW-0677">Repeat</keyword>
<dbReference type="AlphaFoldDB" id="C1MJH7"/>
<reference evidence="5 6" key="1">
    <citation type="journal article" date="2009" name="Science">
        <title>Green evolution and dynamic adaptations revealed by genomes of the marine picoeukaryotes Micromonas.</title>
        <authorList>
            <person name="Worden A.Z."/>
            <person name="Lee J.H."/>
            <person name="Mock T."/>
            <person name="Rouze P."/>
            <person name="Simmons M.P."/>
            <person name="Aerts A.L."/>
            <person name="Allen A.E."/>
            <person name="Cuvelier M.L."/>
            <person name="Derelle E."/>
            <person name="Everett M.V."/>
            <person name="Foulon E."/>
            <person name="Grimwood J."/>
            <person name="Gundlach H."/>
            <person name="Henrissat B."/>
            <person name="Napoli C."/>
            <person name="McDonald S.M."/>
            <person name="Parker M.S."/>
            <person name="Rombauts S."/>
            <person name="Salamov A."/>
            <person name="Von Dassow P."/>
            <person name="Badger J.H."/>
            <person name="Coutinho P.M."/>
            <person name="Demir E."/>
            <person name="Dubchak I."/>
            <person name="Gentemann C."/>
            <person name="Eikrem W."/>
            <person name="Gready J.E."/>
            <person name="John U."/>
            <person name="Lanier W."/>
            <person name="Lindquist E.A."/>
            <person name="Lucas S."/>
            <person name="Mayer K.F."/>
            <person name="Moreau H."/>
            <person name="Not F."/>
            <person name="Otillar R."/>
            <person name="Panaud O."/>
            <person name="Pangilinan J."/>
            <person name="Paulsen I."/>
            <person name="Piegu B."/>
            <person name="Poliakov A."/>
            <person name="Robbens S."/>
            <person name="Schmutz J."/>
            <person name="Toulza E."/>
            <person name="Wyss T."/>
            <person name="Zelensky A."/>
            <person name="Zhou K."/>
            <person name="Armbrust E.V."/>
            <person name="Bhattacharya D."/>
            <person name="Goodenough U.W."/>
            <person name="Van de Peer Y."/>
            <person name="Grigoriev I.V."/>
        </authorList>
    </citation>
    <scope>NUCLEOTIDE SEQUENCE [LARGE SCALE GENOMIC DNA]</scope>
    <source>
        <strain evidence="5 6">CCMP1545</strain>
    </source>
</reference>
<keyword evidence="2" id="KW-0802">TPR repeat</keyword>
<keyword evidence="4" id="KW-0732">Signal</keyword>
<dbReference type="PANTHER" id="PTHR44227:SF3">
    <property type="entry name" value="PROTEIN O-MANNOSYL-TRANSFERASE TMTC4"/>
    <property type="match status" value="1"/>
</dbReference>
<evidence type="ECO:0000256" key="2">
    <source>
        <dbReference type="ARBA" id="ARBA00022803"/>
    </source>
</evidence>
<dbReference type="GO" id="GO:0035269">
    <property type="term" value="P:protein O-linked glycosylation via mannose"/>
    <property type="evidence" value="ECO:0007669"/>
    <property type="project" value="TreeGrafter"/>
</dbReference>
<feature type="compositionally biased region" description="Basic and acidic residues" evidence="3">
    <location>
        <begin position="73"/>
        <end position="89"/>
    </location>
</feature>
<evidence type="ECO:0000256" key="3">
    <source>
        <dbReference type="SAM" id="MobiDB-lite"/>
    </source>
</evidence>
<protein>
    <submittedName>
        <fullName evidence="5">Predicted protein</fullName>
    </submittedName>
</protein>
<gene>
    <name evidence="5" type="ORF">MICPUCDRAFT_55829</name>
</gene>
<dbReference type="Proteomes" id="UP000001876">
    <property type="component" value="Unassembled WGS sequence"/>
</dbReference>
<evidence type="ECO:0000256" key="1">
    <source>
        <dbReference type="ARBA" id="ARBA00022737"/>
    </source>
</evidence>
<feature type="region of interest" description="Disordered" evidence="3">
    <location>
        <begin position="73"/>
        <end position="110"/>
    </location>
</feature>
<dbReference type="GO" id="GO:0000030">
    <property type="term" value="F:mannosyltransferase activity"/>
    <property type="evidence" value="ECO:0007669"/>
    <property type="project" value="TreeGrafter"/>
</dbReference>
<feature type="region of interest" description="Disordered" evidence="3">
    <location>
        <begin position="226"/>
        <end position="251"/>
    </location>
</feature>